<dbReference type="GO" id="GO:0000981">
    <property type="term" value="F:DNA-binding transcription factor activity, RNA polymerase II-specific"/>
    <property type="evidence" value="ECO:0007669"/>
    <property type="project" value="TreeGrafter"/>
</dbReference>
<gene>
    <name evidence="9" type="ORF">PIBRA_LOCUS1676</name>
</gene>
<dbReference type="Gene3D" id="3.40.1800.20">
    <property type="match status" value="1"/>
</dbReference>
<dbReference type="PANTHER" id="PTHR24379">
    <property type="entry name" value="KRAB AND ZINC FINGER DOMAIN-CONTAINING"/>
    <property type="match status" value="1"/>
</dbReference>
<feature type="binding site" evidence="6">
    <location>
        <position position="7"/>
    </location>
    <ligand>
        <name>Zn(2+)</name>
        <dbReference type="ChEBI" id="CHEBI:29105"/>
    </ligand>
</feature>
<comment type="caution">
    <text evidence="9">The sequence shown here is derived from an EMBL/GenBank/DDBJ whole genome shotgun (WGS) entry which is preliminary data.</text>
</comment>
<keyword evidence="2" id="KW-0677">Repeat</keyword>
<feature type="binding site" evidence="6">
    <location>
        <position position="10"/>
    </location>
    <ligand>
        <name>Zn(2+)</name>
        <dbReference type="ChEBI" id="CHEBI:29105"/>
    </ligand>
</feature>
<sequence>MDFNELCRACLITINGSNKIILFKDVSAYTYWFCTSIQLLETEDLPKILCSSCYDLLSKFAAFKQKCIDAQQYLLNLKRNIKKETECSVFYETRAKKNSDDILTLNFGRPKHPIQSEIKLEPSYEEIGGTYSNDVMEKQNFKNDMPHTNTKKIVFFCDVCKMVYMNRKTFNNHKKIHENRLCIPCNKLFKSNPAFYQHNKLKHSQWSFKDTKCKKCGKVCKTVKTLHLHMKTKHTETKKYICDVCGKISNSRGNLKLHIDRHIDNKDYTYNCEQCNKQFKSKRPRVLYPEQ</sequence>
<feature type="binding site" evidence="6">
    <location>
        <position position="53"/>
    </location>
    <ligand>
        <name>Zn(2+)</name>
        <dbReference type="ChEBI" id="CHEBI:29105"/>
    </ligand>
</feature>
<dbReference type="InterPro" id="IPR013087">
    <property type="entry name" value="Znf_C2H2_type"/>
</dbReference>
<dbReference type="InterPro" id="IPR036236">
    <property type="entry name" value="Znf_C2H2_sf"/>
</dbReference>
<evidence type="ECO:0000256" key="6">
    <source>
        <dbReference type="PROSITE-ProRule" id="PRU01263"/>
    </source>
</evidence>
<dbReference type="EMBL" id="CALOZG010000002">
    <property type="protein sequence ID" value="CAH3966858.1"/>
    <property type="molecule type" value="Genomic_DNA"/>
</dbReference>
<keyword evidence="4 6" id="KW-0862">Zinc</keyword>
<feature type="domain" description="ZAD" evidence="8">
    <location>
        <begin position="5"/>
        <end position="77"/>
    </location>
</feature>
<dbReference type="SMART" id="SM00868">
    <property type="entry name" value="zf-AD"/>
    <property type="match status" value="1"/>
</dbReference>
<dbReference type="Gene3D" id="3.30.160.60">
    <property type="entry name" value="Classic Zinc Finger"/>
    <property type="match status" value="2"/>
</dbReference>
<dbReference type="Pfam" id="PF00096">
    <property type="entry name" value="zf-C2H2"/>
    <property type="match status" value="1"/>
</dbReference>
<keyword evidence="1 6" id="KW-0479">Metal-binding</keyword>
<accession>A0A9P0T0T3</accession>
<dbReference type="PROSITE" id="PS50157">
    <property type="entry name" value="ZINC_FINGER_C2H2_2"/>
    <property type="match status" value="2"/>
</dbReference>
<dbReference type="GO" id="GO:0005634">
    <property type="term" value="C:nucleus"/>
    <property type="evidence" value="ECO:0007669"/>
    <property type="project" value="InterPro"/>
</dbReference>
<evidence type="ECO:0000256" key="4">
    <source>
        <dbReference type="ARBA" id="ARBA00022833"/>
    </source>
</evidence>
<dbReference type="PROSITE" id="PS51915">
    <property type="entry name" value="ZAD"/>
    <property type="match status" value="1"/>
</dbReference>
<evidence type="ECO:0000256" key="5">
    <source>
        <dbReference type="PROSITE-ProRule" id="PRU00042"/>
    </source>
</evidence>
<evidence type="ECO:0000313" key="9">
    <source>
        <dbReference type="EMBL" id="CAH3966858.1"/>
    </source>
</evidence>
<dbReference type="Pfam" id="PF07776">
    <property type="entry name" value="zf-AD"/>
    <property type="match status" value="1"/>
</dbReference>
<dbReference type="AlphaFoldDB" id="A0A9P0T0T3"/>
<evidence type="ECO:0000256" key="2">
    <source>
        <dbReference type="ARBA" id="ARBA00022737"/>
    </source>
</evidence>
<organism evidence="9 10">
    <name type="scientific">Pieris brassicae</name>
    <name type="common">White butterfly</name>
    <name type="synonym">Large white butterfly</name>
    <dbReference type="NCBI Taxonomy" id="7116"/>
    <lineage>
        <taxon>Eukaryota</taxon>
        <taxon>Metazoa</taxon>
        <taxon>Ecdysozoa</taxon>
        <taxon>Arthropoda</taxon>
        <taxon>Hexapoda</taxon>
        <taxon>Insecta</taxon>
        <taxon>Pterygota</taxon>
        <taxon>Neoptera</taxon>
        <taxon>Endopterygota</taxon>
        <taxon>Lepidoptera</taxon>
        <taxon>Glossata</taxon>
        <taxon>Ditrysia</taxon>
        <taxon>Papilionoidea</taxon>
        <taxon>Pieridae</taxon>
        <taxon>Pierinae</taxon>
        <taxon>Pieris</taxon>
    </lineage>
</organism>
<keyword evidence="3 5" id="KW-0863">Zinc-finger</keyword>
<dbReference type="SUPFAM" id="SSF57667">
    <property type="entry name" value="beta-beta-alpha zinc fingers"/>
    <property type="match status" value="2"/>
</dbReference>
<dbReference type="PANTHER" id="PTHR24379:SF127">
    <property type="entry name" value="BLOODY FINGERS-RELATED"/>
    <property type="match status" value="1"/>
</dbReference>
<dbReference type="InterPro" id="IPR012934">
    <property type="entry name" value="Znf_AD"/>
</dbReference>
<keyword evidence="10" id="KW-1185">Reference proteome</keyword>
<dbReference type="PROSITE" id="PS00028">
    <property type="entry name" value="ZINC_FINGER_C2H2_1"/>
    <property type="match status" value="3"/>
</dbReference>
<proteinExistence type="predicted"/>
<evidence type="ECO:0000259" key="7">
    <source>
        <dbReference type="PROSITE" id="PS50157"/>
    </source>
</evidence>
<dbReference type="SMART" id="SM00355">
    <property type="entry name" value="ZnF_C2H2"/>
    <property type="match status" value="4"/>
</dbReference>
<evidence type="ECO:0008006" key="11">
    <source>
        <dbReference type="Google" id="ProtNLM"/>
    </source>
</evidence>
<dbReference type="GO" id="GO:0000977">
    <property type="term" value="F:RNA polymerase II transcription regulatory region sequence-specific DNA binding"/>
    <property type="evidence" value="ECO:0007669"/>
    <property type="project" value="TreeGrafter"/>
</dbReference>
<dbReference type="SUPFAM" id="SSF57716">
    <property type="entry name" value="Glucocorticoid receptor-like (DNA-binding domain)"/>
    <property type="match status" value="1"/>
</dbReference>
<feature type="domain" description="C2H2-type" evidence="7">
    <location>
        <begin position="211"/>
        <end position="239"/>
    </location>
</feature>
<feature type="binding site" evidence="6">
    <location>
        <position position="50"/>
    </location>
    <ligand>
        <name>Zn(2+)</name>
        <dbReference type="ChEBI" id="CHEBI:29105"/>
    </ligand>
</feature>
<dbReference type="Proteomes" id="UP001152562">
    <property type="component" value="Unassembled WGS sequence"/>
</dbReference>
<evidence type="ECO:0000256" key="1">
    <source>
        <dbReference type="ARBA" id="ARBA00022723"/>
    </source>
</evidence>
<name>A0A9P0T0T3_PIEBR</name>
<evidence type="ECO:0000259" key="8">
    <source>
        <dbReference type="PROSITE" id="PS51915"/>
    </source>
</evidence>
<evidence type="ECO:0000256" key="3">
    <source>
        <dbReference type="ARBA" id="ARBA00022771"/>
    </source>
</evidence>
<protein>
    <recommendedName>
        <fullName evidence="11">ZAD domain-containing protein</fullName>
    </recommendedName>
</protein>
<feature type="domain" description="C2H2-type" evidence="7">
    <location>
        <begin position="240"/>
        <end position="267"/>
    </location>
</feature>
<evidence type="ECO:0000313" key="10">
    <source>
        <dbReference type="Proteomes" id="UP001152562"/>
    </source>
</evidence>
<reference evidence="9" key="1">
    <citation type="submission" date="2022-05" db="EMBL/GenBank/DDBJ databases">
        <authorList>
            <person name="Okamura Y."/>
        </authorList>
    </citation>
    <scope>NUCLEOTIDE SEQUENCE</scope>
</reference>
<dbReference type="GO" id="GO:0008270">
    <property type="term" value="F:zinc ion binding"/>
    <property type="evidence" value="ECO:0007669"/>
    <property type="project" value="UniProtKB-UniRule"/>
</dbReference>